<dbReference type="AlphaFoldDB" id="A0A645CAW0"/>
<dbReference type="EMBL" id="VSSQ01025740">
    <property type="protein sequence ID" value="MPM74076.1"/>
    <property type="molecule type" value="Genomic_DNA"/>
</dbReference>
<gene>
    <name evidence="1" type="ORF">SDC9_121061</name>
</gene>
<organism evidence="1">
    <name type="scientific">bioreactor metagenome</name>
    <dbReference type="NCBI Taxonomy" id="1076179"/>
    <lineage>
        <taxon>unclassified sequences</taxon>
        <taxon>metagenomes</taxon>
        <taxon>ecological metagenomes</taxon>
    </lineage>
</organism>
<sequence>MIVNKPYTINSDYAIYRTNEDVAHIDFHDNNIVFILNVVKANSPCIVSVSFNRDNLISNILSVSGQFEPYLLIINIDLLNFERITMAKIDIFTGFQNARFITINNQTGKLISMQIQDVSFSGEQRNIFIS</sequence>
<evidence type="ECO:0000313" key="1">
    <source>
        <dbReference type="EMBL" id="MPM74076.1"/>
    </source>
</evidence>
<accession>A0A645CAW0</accession>
<protein>
    <submittedName>
        <fullName evidence="1">Uncharacterized protein</fullName>
    </submittedName>
</protein>
<proteinExistence type="predicted"/>
<reference evidence="1" key="1">
    <citation type="submission" date="2019-08" db="EMBL/GenBank/DDBJ databases">
        <authorList>
            <person name="Kucharzyk K."/>
            <person name="Murdoch R.W."/>
            <person name="Higgins S."/>
            <person name="Loffler F."/>
        </authorList>
    </citation>
    <scope>NUCLEOTIDE SEQUENCE</scope>
</reference>
<comment type="caution">
    <text evidence="1">The sequence shown here is derived from an EMBL/GenBank/DDBJ whole genome shotgun (WGS) entry which is preliminary data.</text>
</comment>
<name>A0A645CAW0_9ZZZZ</name>